<evidence type="ECO:0000256" key="7">
    <source>
        <dbReference type="SAM" id="SignalP"/>
    </source>
</evidence>
<keyword evidence="5" id="KW-0408">Iron</keyword>
<evidence type="ECO:0000256" key="3">
    <source>
        <dbReference type="ARBA" id="ARBA00005523"/>
    </source>
</evidence>
<dbReference type="GO" id="GO:0005506">
    <property type="term" value="F:iron ion binding"/>
    <property type="evidence" value="ECO:0007669"/>
    <property type="project" value="InterPro"/>
</dbReference>
<evidence type="ECO:0000256" key="1">
    <source>
        <dbReference type="ARBA" id="ARBA00001970"/>
    </source>
</evidence>
<dbReference type="GO" id="GO:0042597">
    <property type="term" value="C:periplasmic space"/>
    <property type="evidence" value="ECO:0007669"/>
    <property type="project" value="InterPro"/>
</dbReference>
<evidence type="ECO:0000256" key="6">
    <source>
        <dbReference type="ARBA" id="ARBA00022729"/>
    </source>
</evidence>
<dbReference type="Proteomes" id="UP000198515">
    <property type="component" value="Unassembled WGS sequence"/>
</dbReference>
<comment type="function">
    <text evidence="2">Electron-transport protein of unknown function.</text>
</comment>
<evidence type="ECO:0000313" key="9">
    <source>
        <dbReference type="Proteomes" id="UP000198515"/>
    </source>
</evidence>
<accession>A0A1C4GB55</accession>
<dbReference type="Gene3D" id="1.20.120.10">
    <property type="entry name" value="Cytochrome c/b562"/>
    <property type="match status" value="1"/>
</dbReference>
<feature type="chain" id="PRO_5008692406" description="Soluble cytochrome b562" evidence="7">
    <location>
        <begin position="23"/>
        <end position="124"/>
    </location>
</feature>
<dbReference type="SUPFAM" id="SSF47175">
    <property type="entry name" value="Cytochromes"/>
    <property type="match status" value="1"/>
</dbReference>
<dbReference type="Pfam" id="PF07361">
    <property type="entry name" value="Cytochrom_B562"/>
    <property type="match status" value="1"/>
</dbReference>
<organism evidence="8 9">
    <name type="scientific">Kosakonia oryziphila</name>
    <dbReference type="NCBI Taxonomy" id="1005667"/>
    <lineage>
        <taxon>Bacteria</taxon>
        <taxon>Pseudomonadati</taxon>
        <taxon>Pseudomonadota</taxon>
        <taxon>Gammaproteobacteria</taxon>
        <taxon>Enterobacterales</taxon>
        <taxon>Enterobacteriaceae</taxon>
        <taxon>Kosakonia</taxon>
    </lineage>
</organism>
<gene>
    <name evidence="8" type="ORF">GA0061070_106028</name>
</gene>
<proteinExistence type="inferred from homology"/>
<evidence type="ECO:0000256" key="4">
    <source>
        <dbReference type="ARBA" id="ARBA00016003"/>
    </source>
</evidence>
<dbReference type="GO" id="GO:0009055">
    <property type="term" value="F:electron transfer activity"/>
    <property type="evidence" value="ECO:0007669"/>
    <property type="project" value="InterPro"/>
</dbReference>
<evidence type="ECO:0000256" key="5">
    <source>
        <dbReference type="ARBA" id="ARBA00022617"/>
    </source>
</evidence>
<comment type="similarity">
    <text evidence="3">Belongs to the cytochrome b562 family.</text>
</comment>
<dbReference type="InterPro" id="IPR009155">
    <property type="entry name" value="Cyt_b562"/>
</dbReference>
<evidence type="ECO:0000256" key="2">
    <source>
        <dbReference type="ARBA" id="ARBA00002028"/>
    </source>
</evidence>
<sequence length="124" mass="13376">MRKIMCAIVMGTSLLLSASVMAGSESVEHAMKLINKSYRAALKEEDVTSFKKDIQELKATAESIMDSAAEGYDRETYIAGMSLLIDEAVAVESVAEKEGLDAGKVAAQKLGSLMRKYHSKLGVD</sequence>
<dbReference type="EMBL" id="FMBC01000060">
    <property type="protein sequence ID" value="SCC65440.1"/>
    <property type="molecule type" value="Genomic_DNA"/>
</dbReference>
<keyword evidence="9" id="KW-1185">Reference proteome</keyword>
<feature type="signal peptide" evidence="7">
    <location>
        <begin position="1"/>
        <end position="22"/>
    </location>
</feature>
<name>A0A1C4GB55_9ENTR</name>
<dbReference type="RefSeq" id="WP_090138227.1">
    <property type="nucleotide sequence ID" value="NZ_FMBC01000060.1"/>
</dbReference>
<dbReference type="OrthoDB" id="6623940at2"/>
<keyword evidence="6 7" id="KW-0732">Signal</keyword>
<dbReference type="AlphaFoldDB" id="A0A1C4GB55"/>
<reference evidence="9" key="1">
    <citation type="submission" date="2016-08" db="EMBL/GenBank/DDBJ databases">
        <authorList>
            <person name="Varghese N."/>
            <person name="Submissions Spin"/>
        </authorList>
    </citation>
    <scope>NUCLEOTIDE SEQUENCE [LARGE SCALE GENOMIC DNA]</scope>
    <source>
        <strain evidence="9">REICA_142</strain>
    </source>
</reference>
<comment type="cofactor">
    <cofactor evidence="1">
        <name>heme b</name>
        <dbReference type="ChEBI" id="CHEBI:60344"/>
    </cofactor>
</comment>
<dbReference type="GO" id="GO:0020037">
    <property type="term" value="F:heme binding"/>
    <property type="evidence" value="ECO:0007669"/>
    <property type="project" value="InterPro"/>
</dbReference>
<evidence type="ECO:0000313" key="8">
    <source>
        <dbReference type="EMBL" id="SCC65440.1"/>
    </source>
</evidence>
<dbReference type="GO" id="GO:0022900">
    <property type="term" value="P:electron transport chain"/>
    <property type="evidence" value="ECO:0007669"/>
    <property type="project" value="InterPro"/>
</dbReference>
<protein>
    <recommendedName>
        <fullName evidence="4">Soluble cytochrome b562</fullName>
    </recommendedName>
</protein>
<keyword evidence="5" id="KW-0479">Metal-binding</keyword>
<keyword evidence="5" id="KW-0349">Heme</keyword>
<dbReference type="InterPro" id="IPR010980">
    <property type="entry name" value="Cyt_c/b562"/>
</dbReference>